<accession>A0A5E4RMI7</accession>
<proteinExistence type="predicted"/>
<reference evidence="1 2" key="1">
    <citation type="submission" date="2019-08" db="EMBL/GenBank/DDBJ databases">
        <authorList>
            <person name="Peeters C."/>
        </authorList>
    </citation>
    <scope>NUCLEOTIDE SEQUENCE [LARGE SCALE GENOMIC DNA]</scope>
    <source>
        <strain evidence="1 2">LMG 31114</strain>
    </source>
</reference>
<sequence>MEYGFVAENDGGILQIDGTYANYSLALKGAVTLSEQSLFLGGSGAGNVYGTCYVADVSYTAPDPLFVMENTSGIPVVVISTASVGPNMWQTRLMALAAVSVTYYVFSSNVVVAGSGWGMIVYDGVGQPGGTGRPVASSNMKYPLIRQVVAGNVIGAGPDYGQYNYAAATSFSATFSPGGGRIGVGAIRTPSTQFNGSVLSGAWRGNIGFGGWMTGNGVATFSTFNWRFGPSSPNPPNFQYDYQSALDYGGILIDVSNL</sequence>
<keyword evidence="2" id="KW-1185">Reference proteome</keyword>
<name>A0A5E4RMI7_9BURK</name>
<dbReference type="AlphaFoldDB" id="A0A5E4RMI7"/>
<dbReference type="Proteomes" id="UP000366945">
    <property type="component" value="Unassembled WGS sequence"/>
</dbReference>
<dbReference type="OrthoDB" id="9091032at2"/>
<gene>
    <name evidence="1" type="ORF">PPN31114_00259</name>
</gene>
<organism evidence="1 2">
    <name type="scientific">Pandoraea pneumonica</name>
    <dbReference type="NCBI Taxonomy" id="2508299"/>
    <lineage>
        <taxon>Bacteria</taxon>
        <taxon>Pseudomonadati</taxon>
        <taxon>Pseudomonadota</taxon>
        <taxon>Betaproteobacteria</taxon>
        <taxon>Burkholderiales</taxon>
        <taxon>Burkholderiaceae</taxon>
        <taxon>Pandoraea</taxon>
    </lineage>
</organism>
<evidence type="ECO:0000313" key="1">
    <source>
        <dbReference type="EMBL" id="VVD64173.1"/>
    </source>
</evidence>
<dbReference type="GeneID" id="300402331"/>
<dbReference type="EMBL" id="CABPSK010000001">
    <property type="protein sequence ID" value="VVD64173.1"/>
    <property type="molecule type" value="Genomic_DNA"/>
</dbReference>
<evidence type="ECO:0000313" key="2">
    <source>
        <dbReference type="Proteomes" id="UP000366945"/>
    </source>
</evidence>
<dbReference type="RefSeq" id="WP_150677696.1">
    <property type="nucleotide sequence ID" value="NZ_CABPSK010000001.1"/>
</dbReference>
<protein>
    <submittedName>
        <fullName evidence="1">Uncharacterized protein</fullName>
    </submittedName>
</protein>